<dbReference type="Gene3D" id="2.40.160.200">
    <property type="entry name" value="LURP1-related"/>
    <property type="match status" value="1"/>
</dbReference>
<reference evidence="2" key="1">
    <citation type="submission" date="2022-12" db="EMBL/GenBank/DDBJ databases">
        <authorList>
            <person name="Petersen C."/>
        </authorList>
    </citation>
    <scope>NUCLEOTIDE SEQUENCE</scope>
    <source>
        <strain evidence="2">IBT 30728</strain>
    </source>
</reference>
<proteinExistence type="inferred from homology"/>
<sequence>MTDHGRYALAPIAEPLAIHAEYIKPETSVIQMKEKIMSLSGDSFEVTLARGHPLLKVEGKWVTISGRKKVSDAVTGTHLFDIVKEHLHLHTTYALEDPKGKKIAEVKSALKLMGSKATATFTDVRGRNVTLKMKGGWFDHSADIVEERSGQPVARIDRKMINSRDLIFGQQTYNVVVAPGVDVALIAALCICFDEKNNETQVG</sequence>
<evidence type="ECO:0000256" key="1">
    <source>
        <dbReference type="ARBA" id="ARBA00005437"/>
    </source>
</evidence>
<dbReference type="InterPro" id="IPR038595">
    <property type="entry name" value="LOR_sf"/>
</dbReference>
<comment type="caution">
    <text evidence="2">The sequence shown here is derived from an EMBL/GenBank/DDBJ whole genome shotgun (WGS) entry which is preliminary data.</text>
</comment>
<organism evidence="2 3">
    <name type="scientific">Penicillium diatomitis</name>
    <dbReference type="NCBI Taxonomy" id="2819901"/>
    <lineage>
        <taxon>Eukaryota</taxon>
        <taxon>Fungi</taxon>
        <taxon>Dikarya</taxon>
        <taxon>Ascomycota</taxon>
        <taxon>Pezizomycotina</taxon>
        <taxon>Eurotiomycetes</taxon>
        <taxon>Eurotiomycetidae</taxon>
        <taxon>Eurotiales</taxon>
        <taxon>Aspergillaceae</taxon>
        <taxon>Penicillium</taxon>
    </lineage>
</organism>
<dbReference type="GeneID" id="81625203"/>
<dbReference type="PANTHER" id="PTHR31087">
    <property type="match status" value="1"/>
</dbReference>
<dbReference type="PANTHER" id="PTHR31087:SF161">
    <property type="entry name" value="TUBBY C 2 FAMILY PROTEIN"/>
    <property type="match status" value="1"/>
</dbReference>
<dbReference type="SUPFAM" id="SSF54518">
    <property type="entry name" value="Tubby C-terminal domain-like"/>
    <property type="match status" value="1"/>
</dbReference>
<gene>
    <name evidence="2" type="ORF">N7539_005352</name>
</gene>
<name>A0A9W9X6P9_9EURO</name>
<dbReference type="EMBL" id="JAPWDQ010000005">
    <property type="protein sequence ID" value="KAJ5485364.1"/>
    <property type="molecule type" value="Genomic_DNA"/>
</dbReference>
<reference evidence="2" key="2">
    <citation type="journal article" date="2023" name="IMA Fungus">
        <title>Comparative genomic study of the Penicillium genus elucidates a diverse pangenome and 15 lateral gene transfer events.</title>
        <authorList>
            <person name="Petersen C."/>
            <person name="Sorensen T."/>
            <person name="Nielsen M.R."/>
            <person name="Sondergaard T.E."/>
            <person name="Sorensen J.L."/>
            <person name="Fitzpatrick D.A."/>
            <person name="Frisvad J.C."/>
            <person name="Nielsen K.L."/>
        </authorList>
    </citation>
    <scope>NUCLEOTIDE SEQUENCE</scope>
    <source>
        <strain evidence="2">IBT 30728</strain>
    </source>
</reference>
<dbReference type="Pfam" id="PF04525">
    <property type="entry name" value="LOR"/>
    <property type="match status" value="1"/>
</dbReference>
<dbReference type="RefSeq" id="XP_056790148.1">
    <property type="nucleotide sequence ID" value="XM_056934954.1"/>
</dbReference>
<accession>A0A9W9X6P9</accession>
<protein>
    <recommendedName>
        <fullName evidence="4">DUF567 domain protein</fullName>
    </recommendedName>
</protein>
<evidence type="ECO:0000313" key="2">
    <source>
        <dbReference type="EMBL" id="KAJ5485364.1"/>
    </source>
</evidence>
<dbReference type="InterPro" id="IPR025659">
    <property type="entry name" value="Tubby-like_C"/>
</dbReference>
<dbReference type="InterPro" id="IPR007612">
    <property type="entry name" value="LOR"/>
</dbReference>
<comment type="similarity">
    <text evidence="1">Belongs to the LOR family.</text>
</comment>
<dbReference type="Proteomes" id="UP001148312">
    <property type="component" value="Unassembled WGS sequence"/>
</dbReference>
<dbReference type="AlphaFoldDB" id="A0A9W9X6P9"/>
<evidence type="ECO:0000313" key="3">
    <source>
        <dbReference type="Proteomes" id="UP001148312"/>
    </source>
</evidence>
<evidence type="ECO:0008006" key="4">
    <source>
        <dbReference type="Google" id="ProtNLM"/>
    </source>
</evidence>
<keyword evidence="3" id="KW-1185">Reference proteome</keyword>